<evidence type="ECO:0000256" key="2">
    <source>
        <dbReference type="ARBA" id="ARBA00022801"/>
    </source>
</evidence>
<evidence type="ECO:0000259" key="3">
    <source>
        <dbReference type="PROSITE" id="PS51462"/>
    </source>
</evidence>
<dbReference type="InterPro" id="IPR000086">
    <property type="entry name" value="NUDIX_hydrolase_dom"/>
</dbReference>
<comment type="similarity">
    <text evidence="1">Belongs to the Nudix hydrolase family.</text>
</comment>
<keyword evidence="5" id="KW-1185">Reference proteome</keyword>
<comment type="caution">
    <text evidence="4">The sequence shown here is derived from an EMBL/GenBank/DDBJ whole genome shotgun (WGS) entry which is preliminary data.</text>
</comment>
<keyword evidence="2 4" id="KW-0378">Hydrolase</keyword>
<gene>
    <name evidence="4" type="ORF">FCN18_33495</name>
</gene>
<evidence type="ECO:0000313" key="4">
    <source>
        <dbReference type="EMBL" id="TKG61555.1"/>
    </source>
</evidence>
<name>A0ABY2RV11_9PSEU</name>
<dbReference type="GO" id="GO:0016787">
    <property type="term" value="F:hydrolase activity"/>
    <property type="evidence" value="ECO:0007669"/>
    <property type="project" value="UniProtKB-KW"/>
</dbReference>
<dbReference type="RefSeq" id="WP_137097031.1">
    <property type="nucleotide sequence ID" value="NZ_SWMS01000030.1"/>
</dbReference>
<dbReference type="PANTHER" id="PTHR43736:SF1">
    <property type="entry name" value="DIHYDRONEOPTERIN TRIPHOSPHATE DIPHOSPHATASE"/>
    <property type="match status" value="1"/>
</dbReference>
<organism evidence="4 5">
    <name type="scientific">Prauserella endophytica</name>
    <dbReference type="NCBI Taxonomy" id="1592324"/>
    <lineage>
        <taxon>Bacteria</taxon>
        <taxon>Bacillati</taxon>
        <taxon>Actinomycetota</taxon>
        <taxon>Actinomycetes</taxon>
        <taxon>Pseudonocardiales</taxon>
        <taxon>Pseudonocardiaceae</taxon>
        <taxon>Prauserella</taxon>
        <taxon>Prauserella coralliicola group</taxon>
    </lineage>
</organism>
<feature type="domain" description="Nudix hydrolase" evidence="3">
    <location>
        <begin position="142"/>
        <end position="272"/>
    </location>
</feature>
<evidence type="ECO:0000313" key="5">
    <source>
        <dbReference type="Proteomes" id="UP000309992"/>
    </source>
</evidence>
<reference evidence="4 5" key="1">
    <citation type="journal article" date="2015" name="Antonie Van Leeuwenhoek">
        <title>Prauserella endophytica sp. nov., an endophytic actinobacterium isolated from Tamarix taklamakanensis.</title>
        <authorList>
            <person name="Liu J.M."/>
            <person name="Habden X."/>
            <person name="Guo L."/>
            <person name="Tuo L."/>
            <person name="Jiang Z.K."/>
            <person name="Liu S.W."/>
            <person name="Liu X.F."/>
            <person name="Chen L."/>
            <person name="Li R.F."/>
            <person name="Zhang Y.Q."/>
            <person name="Sun C.H."/>
        </authorList>
    </citation>
    <scope>NUCLEOTIDE SEQUENCE [LARGE SCALE GENOMIC DNA]</scope>
    <source>
        <strain evidence="4 5">CGMCC 4.7182</strain>
    </source>
</reference>
<dbReference type="Gene3D" id="3.90.79.10">
    <property type="entry name" value="Nucleoside Triphosphate Pyrophosphohydrolase"/>
    <property type="match status" value="1"/>
</dbReference>
<dbReference type="Proteomes" id="UP000309992">
    <property type="component" value="Unassembled WGS sequence"/>
</dbReference>
<sequence>MAAAQTTRKSRPDTAEFDRLTEQEQRLSEEVHSTANAAARAELYARGSELLDRLADLRPTLGGRTRDIAPYVAERRNTARLFRTVAEIETSRAQLAAHGWYLPDPVPAIRGDVQGLADYLLALHTSVATRAAAGDARTEHARLTADVVALGYRHGRPHVLLIERGWPPHEGQLALPGGHVDPGEPTWAAARRELQEETGLTVGELRQVGVYSEPGRDPRGRYVTTAYLTQFDTLPEPTAGDDARAARWVPVNEVLSGERMAFDHAVIVRGAVRLTDQRS</sequence>
<dbReference type="Pfam" id="PF00293">
    <property type="entry name" value="NUDIX"/>
    <property type="match status" value="1"/>
</dbReference>
<dbReference type="PROSITE" id="PS00893">
    <property type="entry name" value="NUDIX_BOX"/>
    <property type="match status" value="1"/>
</dbReference>
<dbReference type="EMBL" id="SWMS01000030">
    <property type="protein sequence ID" value="TKG61555.1"/>
    <property type="molecule type" value="Genomic_DNA"/>
</dbReference>
<dbReference type="PANTHER" id="PTHR43736">
    <property type="entry name" value="ADP-RIBOSE PYROPHOSPHATASE"/>
    <property type="match status" value="1"/>
</dbReference>
<dbReference type="CDD" id="cd18873">
    <property type="entry name" value="NUDIX_NadM_like"/>
    <property type="match status" value="1"/>
</dbReference>
<proteinExistence type="inferred from homology"/>
<protein>
    <submittedName>
        <fullName evidence="4">NUDIX hydrolase</fullName>
    </submittedName>
</protein>
<dbReference type="SUPFAM" id="SSF55811">
    <property type="entry name" value="Nudix"/>
    <property type="match status" value="1"/>
</dbReference>
<dbReference type="InterPro" id="IPR015797">
    <property type="entry name" value="NUDIX_hydrolase-like_dom_sf"/>
</dbReference>
<evidence type="ECO:0000256" key="1">
    <source>
        <dbReference type="ARBA" id="ARBA00005582"/>
    </source>
</evidence>
<dbReference type="PROSITE" id="PS51462">
    <property type="entry name" value="NUDIX"/>
    <property type="match status" value="1"/>
</dbReference>
<dbReference type="InterPro" id="IPR020084">
    <property type="entry name" value="NUDIX_hydrolase_CS"/>
</dbReference>
<accession>A0ABY2RV11</accession>